<dbReference type="RefSeq" id="WP_247418389.1">
    <property type="nucleotide sequence ID" value="NZ_JALLGW010000001.1"/>
</dbReference>
<protein>
    <submittedName>
        <fullName evidence="1">Uncharacterized protein</fullName>
    </submittedName>
</protein>
<sequence length="120" mass="12818">MNDGALGTATPADDAERGARRVDIEVLVADESEDRPDVEEATRIDVAVGEELYPTAKLQDGRYVAWWFDAHAPAADADVTTEWVVGPTRFLAAATLGELWEDPSSFDTLVGGDVPASNGN</sequence>
<evidence type="ECO:0000313" key="2">
    <source>
        <dbReference type="Proteomes" id="UP001596099"/>
    </source>
</evidence>
<accession>A0ABD5RH99</accession>
<dbReference type="AlphaFoldDB" id="A0ABD5RH99"/>
<dbReference type="EMBL" id="JBHSQH010000001">
    <property type="protein sequence ID" value="MFC5969956.1"/>
    <property type="molecule type" value="Genomic_DNA"/>
</dbReference>
<dbReference type="Proteomes" id="UP001596099">
    <property type="component" value="Unassembled WGS sequence"/>
</dbReference>
<proteinExistence type="predicted"/>
<gene>
    <name evidence="1" type="ORF">ACFPYI_01295</name>
</gene>
<evidence type="ECO:0000313" key="1">
    <source>
        <dbReference type="EMBL" id="MFC5969956.1"/>
    </source>
</evidence>
<name>A0ABD5RH99_9EURY</name>
<comment type="caution">
    <text evidence="1">The sequence shown here is derived from an EMBL/GenBank/DDBJ whole genome shotgun (WGS) entry which is preliminary data.</text>
</comment>
<keyword evidence="2" id="KW-1185">Reference proteome</keyword>
<organism evidence="1 2">
    <name type="scientific">Halomarina salina</name>
    <dbReference type="NCBI Taxonomy" id="1872699"/>
    <lineage>
        <taxon>Archaea</taxon>
        <taxon>Methanobacteriati</taxon>
        <taxon>Methanobacteriota</taxon>
        <taxon>Stenosarchaea group</taxon>
        <taxon>Halobacteria</taxon>
        <taxon>Halobacteriales</taxon>
        <taxon>Natronomonadaceae</taxon>
        <taxon>Halomarina</taxon>
    </lineage>
</organism>
<reference evidence="1 2" key="1">
    <citation type="journal article" date="2019" name="Int. J. Syst. Evol. Microbiol.">
        <title>The Global Catalogue of Microorganisms (GCM) 10K type strain sequencing project: providing services to taxonomists for standard genome sequencing and annotation.</title>
        <authorList>
            <consortium name="The Broad Institute Genomics Platform"/>
            <consortium name="The Broad Institute Genome Sequencing Center for Infectious Disease"/>
            <person name="Wu L."/>
            <person name="Ma J."/>
        </authorList>
    </citation>
    <scope>NUCLEOTIDE SEQUENCE [LARGE SCALE GENOMIC DNA]</scope>
    <source>
        <strain evidence="1 2">CGMCC 1.12543</strain>
    </source>
</reference>